<dbReference type="PANTHER" id="PTHR28635:SF1">
    <property type="entry name" value="TRANSMEMBRANE INNER EAR EXPRESSED PROTEIN"/>
    <property type="match status" value="1"/>
</dbReference>
<comment type="caution">
    <text evidence="3">The sequence shown here is derived from an EMBL/GenBank/DDBJ whole genome shotgun (WGS) entry which is preliminary data.</text>
</comment>
<accession>A0A8T0EBN0</accession>
<evidence type="ECO:0000313" key="4">
    <source>
        <dbReference type="Proteomes" id="UP000807504"/>
    </source>
</evidence>
<keyword evidence="2" id="KW-1133">Transmembrane helix</keyword>
<dbReference type="Proteomes" id="UP000807504">
    <property type="component" value="Unassembled WGS sequence"/>
</dbReference>
<evidence type="ECO:0000256" key="1">
    <source>
        <dbReference type="SAM" id="MobiDB-lite"/>
    </source>
</evidence>
<evidence type="ECO:0000313" key="3">
    <source>
        <dbReference type="EMBL" id="KAF8767585.1"/>
    </source>
</evidence>
<keyword evidence="4" id="KW-1185">Reference proteome</keyword>
<feature type="compositionally biased region" description="Polar residues" evidence="1">
    <location>
        <begin position="22"/>
        <end position="31"/>
    </location>
</feature>
<feature type="transmembrane region" description="Helical" evidence="2">
    <location>
        <begin position="842"/>
        <end position="863"/>
    </location>
</feature>
<feature type="region of interest" description="Disordered" evidence="1">
    <location>
        <begin position="964"/>
        <end position="1222"/>
    </location>
</feature>
<reference evidence="3" key="1">
    <citation type="journal article" date="2020" name="bioRxiv">
        <title>Chromosome-level reference genome of the European wasp spider Argiope bruennichi: a resource for studies on range expansion and evolutionary adaptation.</title>
        <authorList>
            <person name="Sheffer M.M."/>
            <person name="Hoppe A."/>
            <person name="Krehenwinkel H."/>
            <person name="Uhl G."/>
            <person name="Kuss A.W."/>
            <person name="Jensen L."/>
            <person name="Jensen C."/>
            <person name="Gillespie R.G."/>
            <person name="Hoff K.J."/>
            <person name="Prost S."/>
        </authorList>
    </citation>
    <scope>NUCLEOTIDE SEQUENCE</scope>
</reference>
<feature type="compositionally biased region" description="Basic and acidic residues" evidence="1">
    <location>
        <begin position="997"/>
        <end position="1008"/>
    </location>
</feature>
<gene>
    <name evidence="3" type="ORF">HNY73_020520</name>
</gene>
<feature type="region of interest" description="Disordered" evidence="1">
    <location>
        <begin position="380"/>
        <end position="402"/>
    </location>
</feature>
<feature type="compositionally biased region" description="Polar residues" evidence="1">
    <location>
        <begin position="381"/>
        <end position="396"/>
    </location>
</feature>
<feature type="compositionally biased region" description="Polar residues" evidence="1">
    <location>
        <begin position="1039"/>
        <end position="1048"/>
    </location>
</feature>
<feature type="compositionally biased region" description="Basic and acidic residues" evidence="1">
    <location>
        <begin position="1124"/>
        <end position="1151"/>
    </location>
</feature>
<keyword evidence="2" id="KW-0472">Membrane</keyword>
<sequence>MGDSGLFCNNVIDRTSNFCNKEHSNLSSSKNHSPRKYSKDFSPLRMPNQVSTEAQKSDLAGGDYIQKETADKSRDMIPKNIKFDKRFENFPLSDNVIKQKVVPLDEEPVYSEVNAQHGKFLNKSFKTNNETFKDSSSISLLGSQQETLINKENDSPSSESFICEEVSIGPNKMSNFQEVGDNNNDFSELNFKLTNDKQGDVLSKRGFKCQKTTFKSCRITPNKNTNSKINIKSEKNSDRNFILKNNRNKEILNNLQLPEHSNFRSDLNHEFNNEQKQLSNDLLYDIETLSPTFNLFKQNNSSFHQNSSDQMSSISSDLSKDGESYENFENNLNCEINNTTYKLMTKVGIPFTIPTSEGGSFGFDRESSLTQGSAIKFDAKSSPSKNLRTATMQSAEGGSHIRDTGYESTATSSAYHSDVDSDKWKISVSELVKYFENLNSETEMREKKTKNEPLVEINFVYDETEELNKNFMDTNNQRKVNMKKENPSNDKNGDDYVITLNARKSCLDNECRSKSSELLNYKESKAMEKYSSVDDHNENKDHLMDCSEHGLHTAGKLKELTSIPTVSKTDLVQFSTSESTVYLSQSQPLKLISEHSKESTTPQTAENNLTLDNGKFASSLSHAKELSSSGDLYYDVQEVFFRKRLGNSETACDSMFEIHKQAPADGFHGLEADFELLEENSVPQKELLSDNQISTSSEKQRKLKTKLVNNSETKQNHQSCSILNSLQKPKFCKSDSKFNSLLKRNLNKQIILSSEEEESKLKPTSNSSNISRFLSKKAVFLNQNHSILTQETNLSEDSSNKYIKSCNSRHQEAGDGCDSAATLALIPKDDWMEAEVIMGFRVWQLMFLALAGLITVVVLLCCFMKCRVPRTKQEIEADFKRKEITRRFRFLLDRVQIEDTSLRTAIEKVNELYTNREKMKRRKKKKADDEEETLSVGSSYLFVDEKLTIKERIKKLLGLLDDNASDTDSMKETTDKSDDQLKRSTSGDELSSLPEVKIVEINKSRQVSEESSDSPKLGDSHSKLSFLQDSPPRTHDTLSRLSLLQDSPPNYGVTLLEDTPPSHQAKKSDQESAKASDSGRSKFDKKKTESQESQDSEHSVKKQDSTDSDINSHKLKQKSDSQGSDDKKVKQSKSDSQDSENGKSRKQKSDSQESNDSFDNLPKVKNKRIFEPHESKLTRRESMGGYSGIDASHKWRKSPNAKTKSESKVTKSLDVNTSSHFN</sequence>
<feature type="compositionally biased region" description="Basic and acidic residues" evidence="1">
    <location>
        <begin position="968"/>
        <end position="986"/>
    </location>
</feature>
<feature type="compositionally biased region" description="Basic and acidic residues" evidence="1">
    <location>
        <begin position="1066"/>
        <end position="1105"/>
    </location>
</feature>
<dbReference type="InterPro" id="IPR032006">
    <property type="entry name" value="TMIE"/>
</dbReference>
<dbReference type="AlphaFoldDB" id="A0A8T0EBN0"/>
<feature type="compositionally biased region" description="Polar residues" evidence="1">
    <location>
        <begin position="1213"/>
        <end position="1222"/>
    </location>
</feature>
<organism evidence="3 4">
    <name type="scientific">Argiope bruennichi</name>
    <name type="common">Wasp spider</name>
    <name type="synonym">Aranea bruennichi</name>
    <dbReference type="NCBI Taxonomy" id="94029"/>
    <lineage>
        <taxon>Eukaryota</taxon>
        <taxon>Metazoa</taxon>
        <taxon>Ecdysozoa</taxon>
        <taxon>Arthropoda</taxon>
        <taxon>Chelicerata</taxon>
        <taxon>Arachnida</taxon>
        <taxon>Araneae</taxon>
        <taxon>Araneomorphae</taxon>
        <taxon>Entelegynae</taxon>
        <taxon>Araneoidea</taxon>
        <taxon>Araneidae</taxon>
        <taxon>Argiope</taxon>
    </lineage>
</organism>
<evidence type="ECO:0000256" key="2">
    <source>
        <dbReference type="SAM" id="Phobius"/>
    </source>
</evidence>
<dbReference type="Pfam" id="PF16038">
    <property type="entry name" value="TMIE"/>
    <property type="match status" value="1"/>
</dbReference>
<proteinExistence type="predicted"/>
<reference evidence="3" key="2">
    <citation type="submission" date="2020-06" db="EMBL/GenBank/DDBJ databases">
        <authorList>
            <person name="Sheffer M."/>
        </authorList>
    </citation>
    <scope>NUCLEOTIDE SEQUENCE</scope>
</reference>
<keyword evidence="2" id="KW-0812">Transmembrane</keyword>
<feature type="compositionally biased region" description="Basic and acidic residues" evidence="1">
    <location>
        <begin position="1168"/>
        <end position="1182"/>
    </location>
</feature>
<dbReference type="EMBL" id="JABXBU010002230">
    <property type="protein sequence ID" value="KAF8767585.1"/>
    <property type="molecule type" value="Genomic_DNA"/>
</dbReference>
<feature type="region of interest" description="Disordered" evidence="1">
    <location>
        <begin position="22"/>
        <end position="57"/>
    </location>
</feature>
<name>A0A8T0EBN0_ARGBR</name>
<dbReference type="PANTHER" id="PTHR28635">
    <property type="entry name" value="TRANSMEMBRANE INNER EAR EXPRESSED PROTEIN"/>
    <property type="match status" value="1"/>
</dbReference>
<protein>
    <submittedName>
        <fullName evidence="3">Uncharacterized protein</fullName>
    </submittedName>
</protein>